<dbReference type="EMBL" id="BAABFX010000019">
    <property type="protein sequence ID" value="GAA4391123.1"/>
    <property type="molecule type" value="Genomic_DNA"/>
</dbReference>
<comment type="caution">
    <text evidence="1">The sequence shown here is derived from an EMBL/GenBank/DDBJ whole genome shotgun (WGS) entry which is preliminary data.</text>
</comment>
<reference evidence="2" key="1">
    <citation type="journal article" date="2019" name="Int. J. Syst. Evol. Microbiol.">
        <title>The Global Catalogue of Microorganisms (GCM) 10K type strain sequencing project: providing services to taxonomists for standard genome sequencing and annotation.</title>
        <authorList>
            <consortium name="The Broad Institute Genomics Platform"/>
            <consortium name="The Broad Institute Genome Sequencing Center for Infectious Disease"/>
            <person name="Wu L."/>
            <person name="Ma J."/>
        </authorList>
    </citation>
    <scope>NUCLEOTIDE SEQUENCE [LARGE SCALE GENOMIC DNA]</scope>
    <source>
        <strain evidence="2">JCM 17738</strain>
    </source>
</reference>
<proteinExistence type="predicted"/>
<name>A0ABP8JI52_9MICO</name>
<evidence type="ECO:0000313" key="1">
    <source>
        <dbReference type="EMBL" id="GAA4391123.1"/>
    </source>
</evidence>
<accession>A0ABP8JI52</accession>
<organism evidence="1 2">
    <name type="scientific">Ornithinibacter aureus</name>
    <dbReference type="NCBI Taxonomy" id="622664"/>
    <lineage>
        <taxon>Bacteria</taxon>
        <taxon>Bacillati</taxon>
        <taxon>Actinomycetota</taxon>
        <taxon>Actinomycetes</taxon>
        <taxon>Micrococcales</taxon>
        <taxon>Intrasporangiaceae</taxon>
        <taxon>Ornithinibacter</taxon>
    </lineage>
</organism>
<evidence type="ECO:0008006" key="3">
    <source>
        <dbReference type="Google" id="ProtNLM"/>
    </source>
</evidence>
<protein>
    <recommendedName>
        <fullName evidence="3">HNH endonuclease</fullName>
    </recommendedName>
</protein>
<evidence type="ECO:0000313" key="2">
    <source>
        <dbReference type="Proteomes" id="UP001500390"/>
    </source>
</evidence>
<sequence length="93" mass="10550">MSRDELPVAIRATSLRRGMPFGRRRKYVWEARLRDGTLERDVDIDHVLQCGRCPADGWATRHAAEPACGTEGRGPWIEYPTGYPLVDDGRDSH</sequence>
<dbReference type="Proteomes" id="UP001500390">
    <property type="component" value="Unassembled WGS sequence"/>
</dbReference>
<keyword evidence="2" id="KW-1185">Reference proteome</keyword>
<gene>
    <name evidence="1" type="ORF">GCM10023153_08660</name>
</gene>